<evidence type="ECO:0000313" key="2">
    <source>
        <dbReference type="EMBL" id="BBY05903.1"/>
    </source>
</evidence>
<dbReference type="SUPFAM" id="SSF52980">
    <property type="entry name" value="Restriction endonuclease-like"/>
    <property type="match status" value="1"/>
</dbReference>
<evidence type="ECO:0000313" key="4">
    <source>
        <dbReference type="Proteomes" id="UP000192374"/>
    </source>
</evidence>
<organism evidence="2 5">
    <name type="scientific">Mycobacterium noviomagense</name>
    <dbReference type="NCBI Taxonomy" id="459858"/>
    <lineage>
        <taxon>Bacteria</taxon>
        <taxon>Bacillati</taxon>
        <taxon>Actinomycetota</taxon>
        <taxon>Actinomycetes</taxon>
        <taxon>Mycobacteriales</taxon>
        <taxon>Mycobacteriaceae</taxon>
        <taxon>Mycobacterium</taxon>
    </lineage>
</organism>
<reference evidence="2" key="3">
    <citation type="submission" date="2020-02" db="EMBL/GenBank/DDBJ databases">
        <authorList>
            <person name="Matsumoto Y."/>
            <person name="Motooka D."/>
            <person name="Nakamura S."/>
        </authorList>
    </citation>
    <scope>NUCLEOTIDE SEQUENCE</scope>
    <source>
        <strain evidence="2">JCM 16367</strain>
    </source>
</reference>
<evidence type="ECO:0000259" key="1">
    <source>
        <dbReference type="Pfam" id="PF04480"/>
    </source>
</evidence>
<evidence type="ECO:0000313" key="3">
    <source>
        <dbReference type="EMBL" id="ORB17788.1"/>
    </source>
</evidence>
<dbReference type="KEGG" id="mnv:MNVI_12210"/>
<dbReference type="Proteomes" id="UP000466894">
    <property type="component" value="Chromosome"/>
</dbReference>
<dbReference type="Pfam" id="PF04480">
    <property type="entry name" value="DUF559"/>
    <property type="match status" value="1"/>
</dbReference>
<dbReference type="Proteomes" id="UP000192374">
    <property type="component" value="Unassembled WGS sequence"/>
</dbReference>
<dbReference type="Gene3D" id="3.40.960.10">
    <property type="entry name" value="VSR Endonuclease"/>
    <property type="match status" value="1"/>
</dbReference>
<dbReference type="InterPro" id="IPR007569">
    <property type="entry name" value="DUF559"/>
</dbReference>
<dbReference type="EMBL" id="AP022583">
    <property type="protein sequence ID" value="BBY05903.1"/>
    <property type="molecule type" value="Genomic_DNA"/>
</dbReference>
<gene>
    <name evidence="3" type="ORF">BST37_03420</name>
    <name evidence="2" type="ORF">MNVI_12210</name>
</gene>
<dbReference type="OrthoDB" id="5181611at2"/>
<accession>A0A7I7PBB1</accession>
<evidence type="ECO:0000313" key="5">
    <source>
        <dbReference type="Proteomes" id="UP000466894"/>
    </source>
</evidence>
<reference evidence="3 4" key="1">
    <citation type="submission" date="2017-02" db="EMBL/GenBank/DDBJ databases">
        <title>The new phylogeny of genus Mycobacterium.</title>
        <authorList>
            <person name="Tortoli E."/>
            <person name="Trovato A."/>
            <person name="Cirillo D.M."/>
        </authorList>
    </citation>
    <scope>NUCLEOTIDE SEQUENCE [LARGE SCALE GENOMIC DNA]</scope>
    <source>
        <strain evidence="3 4">DSM 45145</strain>
    </source>
</reference>
<sequence>MGEPFIGSEALAAGALTKGQLATYHTRLFRDVYISHHSEVTAVHRATAAWLWSGRRGVVAGFSAAALHGSKWVEVTRPAELIHDNRHRLSGLAVHTTAFEPDETQTIAGVSVTIPPRTALDLACWYPTMVAVPAMDALARATDLKLADVELLMQRYKGRRGLRRARVSLDLVDAGAESPKESWLRLILIRAGLPKPKTQIRVYDELTGRVAYLDMGWEDLKVAVEYDGEHHQSDPRQYRYDAKRHEMLQRLGWIVVRVLAGDREPDIIRRLRAARARHTPLPTRQ</sequence>
<dbReference type="RefSeq" id="WP_083085472.1">
    <property type="nucleotide sequence ID" value="NZ_AP022583.1"/>
</dbReference>
<protein>
    <recommendedName>
        <fullName evidence="1">DUF559 domain-containing protein</fullName>
    </recommendedName>
</protein>
<feature type="domain" description="DUF559" evidence="1">
    <location>
        <begin position="214"/>
        <end position="258"/>
    </location>
</feature>
<keyword evidence="4" id="KW-1185">Reference proteome</keyword>
<dbReference type="AlphaFoldDB" id="A0A7I7PBB1"/>
<reference evidence="2 5" key="2">
    <citation type="journal article" date="2019" name="Emerg. Microbes Infect.">
        <title>Comprehensive subspecies identification of 175 nontuberculous mycobacteria species based on 7547 genomic profiles.</title>
        <authorList>
            <person name="Matsumoto Y."/>
            <person name="Kinjo T."/>
            <person name="Motooka D."/>
            <person name="Nabeya D."/>
            <person name="Jung N."/>
            <person name="Uechi K."/>
            <person name="Horii T."/>
            <person name="Iida T."/>
            <person name="Fujita J."/>
            <person name="Nakamura S."/>
        </authorList>
    </citation>
    <scope>NUCLEOTIDE SEQUENCE [LARGE SCALE GENOMIC DNA]</scope>
    <source>
        <strain evidence="2 5">JCM 16367</strain>
    </source>
</reference>
<dbReference type="InterPro" id="IPR011335">
    <property type="entry name" value="Restrct_endonuc-II-like"/>
</dbReference>
<proteinExistence type="predicted"/>
<name>A0A7I7PBB1_9MYCO</name>
<dbReference type="EMBL" id="MVIC01000003">
    <property type="protein sequence ID" value="ORB17788.1"/>
    <property type="molecule type" value="Genomic_DNA"/>
</dbReference>